<feature type="transmembrane region" description="Helical" evidence="7">
    <location>
        <begin position="487"/>
        <end position="507"/>
    </location>
</feature>
<feature type="transmembrane region" description="Helical" evidence="7">
    <location>
        <begin position="28"/>
        <end position="51"/>
    </location>
</feature>
<dbReference type="Gene3D" id="1.20.1250.20">
    <property type="entry name" value="MFS general substrate transporter like domains"/>
    <property type="match status" value="1"/>
</dbReference>
<feature type="transmembrane region" description="Helical" evidence="7">
    <location>
        <begin position="71"/>
        <end position="90"/>
    </location>
</feature>
<evidence type="ECO:0000256" key="5">
    <source>
        <dbReference type="ARBA" id="ARBA00022989"/>
    </source>
</evidence>
<dbReference type="InterPro" id="IPR011701">
    <property type="entry name" value="MFS"/>
</dbReference>
<gene>
    <name evidence="9" type="ORF">HDF16_004355</name>
</gene>
<feature type="transmembrane region" description="Helical" evidence="7">
    <location>
        <begin position="313"/>
        <end position="333"/>
    </location>
</feature>
<evidence type="ECO:0000256" key="2">
    <source>
        <dbReference type="ARBA" id="ARBA00022448"/>
    </source>
</evidence>
<evidence type="ECO:0000256" key="6">
    <source>
        <dbReference type="ARBA" id="ARBA00023136"/>
    </source>
</evidence>
<dbReference type="RefSeq" id="WP_184221303.1">
    <property type="nucleotide sequence ID" value="NZ_JACHIP010000006.1"/>
</dbReference>
<feature type="transmembrane region" description="Helical" evidence="7">
    <location>
        <begin position="345"/>
        <end position="364"/>
    </location>
</feature>
<dbReference type="InterPro" id="IPR020846">
    <property type="entry name" value="MFS_dom"/>
</dbReference>
<feature type="transmembrane region" description="Helical" evidence="7">
    <location>
        <begin position="215"/>
        <end position="235"/>
    </location>
</feature>
<comment type="caution">
    <text evidence="9">The sequence shown here is derived from an EMBL/GenBank/DDBJ whole genome shotgun (WGS) entry which is preliminary data.</text>
</comment>
<feature type="transmembrane region" description="Helical" evidence="7">
    <location>
        <begin position="241"/>
        <end position="261"/>
    </location>
</feature>
<proteinExistence type="predicted"/>
<dbReference type="PROSITE" id="PS50850">
    <property type="entry name" value="MFS"/>
    <property type="match status" value="1"/>
</dbReference>
<dbReference type="EMBL" id="JACHIP010000006">
    <property type="protein sequence ID" value="MBB5059629.1"/>
    <property type="molecule type" value="Genomic_DNA"/>
</dbReference>
<feature type="transmembrane region" description="Helical" evidence="7">
    <location>
        <begin position="97"/>
        <end position="121"/>
    </location>
</feature>
<feature type="transmembrane region" description="Helical" evidence="7">
    <location>
        <begin position="370"/>
        <end position="393"/>
    </location>
</feature>
<keyword evidence="3" id="KW-1003">Cell membrane</keyword>
<feature type="transmembrane region" description="Helical" evidence="7">
    <location>
        <begin position="282"/>
        <end position="301"/>
    </location>
</feature>
<feature type="transmembrane region" description="Helical" evidence="7">
    <location>
        <begin position="414"/>
        <end position="433"/>
    </location>
</feature>
<keyword evidence="4 7" id="KW-0812">Transmembrane</keyword>
<dbReference type="InterPro" id="IPR036259">
    <property type="entry name" value="MFS_trans_sf"/>
</dbReference>
<dbReference type="Gene3D" id="1.20.1720.10">
    <property type="entry name" value="Multidrug resistance protein D"/>
    <property type="match status" value="1"/>
</dbReference>
<feature type="transmembrane region" description="Helical" evidence="7">
    <location>
        <begin position="182"/>
        <end position="203"/>
    </location>
</feature>
<keyword evidence="6 7" id="KW-0472">Membrane</keyword>
<name>A0A7W8E5T1_9BACT</name>
<reference evidence="9 10" key="1">
    <citation type="submission" date="2020-08" db="EMBL/GenBank/DDBJ databases">
        <title>Genomic Encyclopedia of Type Strains, Phase IV (KMG-V): Genome sequencing to study the core and pangenomes of soil and plant-associated prokaryotes.</title>
        <authorList>
            <person name="Whitman W."/>
        </authorList>
    </citation>
    <scope>NUCLEOTIDE SEQUENCE [LARGE SCALE GENOMIC DNA]</scope>
    <source>
        <strain evidence="9 10">M8UP14</strain>
    </source>
</reference>
<dbReference type="NCBIfam" id="TIGR00711">
    <property type="entry name" value="efflux_EmrB"/>
    <property type="match status" value="1"/>
</dbReference>
<evidence type="ECO:0000313" key="9">
    <source>
        <dbReference type="EMBL" id="MBB5059629.1"/>
    </source>
</evidence>
<dbReference type="PANTHER" id="PTHR42718">
    <property type="entry name" value="MAJOR FACILITATOR SUPERFAMILY MULTIDRUG TRANSPORTER MFSC"/>
    <property type="match status" value="1"/>
</dbReference>
<dbReference type="CDD" id="cd17321">
    <property type="entry name" value="MFS_MMR_MDR_like"/>
    <property type="match status" value="1"/>
</dbReference>
<comment type="subcellular location">
    <subcellularLocation>
        <location evidence="1">Cell membrane</location>
        <topology evidence="1">Multi-pass membrane protein</topology>
    </subcellularLocation>
</comment>
<protein>
    <submittedName>
        <fullName evidence="9">EmrB/QacA subfamily drug resistance transporter</fullName>
    </submittedName>
</protein>
<dbReference type="Proteomes" id="UP000540989">
    <property type="component" value="Unassembled WGS sequence"/>
</dbReference>
<dbReference type="AlphaFoldDB" id="A0A7W8E5T1"/>
<sequence length="520" mass="54782">MFTLKPPCDEAAILSSTTATHGQRGGTWVLVCTILGTSMAFIDGTVVNVAIPAMQVSLHATVSDAQWIVESYALILAALLLVGGAMGDIYGRRRIFVWGVVVFAAGSTWCGLSHSITSLILARGVQGLGGAMLIPGSLALISASFSSAERGKAIGTWSGFTAITTAIGPVFGGWLVDHRSWRWVFFVNVPIAVVVVVLSLWRVPESRNEAVGRTLDWPGAALATIGLCAVTFALIEAPHGGLPVKLATVAGVLALICFPFVEAHSSSPMVSPKLFRSRDFTAANLITFFLYAAFGGMLFFLPLDLIQVQHYSATAAGSALLPLILIIFLLSRWSGGLIARYGSRMPLVIGSCVAGLGFGLFLRVGSGGSYWITLFPAVVVLGLGMAISVAPLTTTVMNSVPVSEAGVASGVNNAVSRVAGLMAIAIFGLILYVRFNTVLDRELQGFSLSPDQRYQVNEQRPRLAAAEASTPQVRRALDDAFSSGFRAVLLTAMGCALAGSLIGFAMLESRQTSMGAPQRH</sequence>
<feature type="domain" description="Major facilitator superfamily (MFS) profile" evidence="8">
    <location>
        <begin position="29"/>
        <end position="511"/>
    </location>
</feature>
<keyword evidence="2" id="KW-0813">Transport</keyword>
<evidence type="ECO:0000256" key="7">
    <source>
        <dbReference type="SAM" id="Phobius"/>
    </source>
</evidence>
<dbReference type="Pfam" id="PF07690">
    <property type="entry name" value="MFS_1"/>
    <property type="match status" value="1"/>
</dbReference>
<organism evidence="9 10">
    <name type="scientific">Granulicella aggregans</name>
    <dbReference type="NCBI Taxonomy" id="474949"/>
    <lineage>
        <taxon>Bacteria</taxon>
        <taxon>Pseudomonadati</taxon>
        <taxon>Acidobacteriota</taxon>
        <taxon>Terriglobia</taxon>
        <taxon>Terriglobales</taxon>
        <taxon>Acidobacteriaceae</taxon>
        <taxon>Granulicella</taxon>
    </lineage>
</organism>
<evidence type="ECO:0000256" key="1">
    <source>
        <dbReference type="ARBA" id="ARBA00004651"/>
    </source>
</evidence>
<evidence type="ECO:0000256" key="3">
    <source>
        <dbReference type="ARBA" id="ARBA00022475"/>
    </source>
</evidence>
<accession>A0A7W8E5T1</accession>
<evidence type="ECO:0000256" key="4">
    <source>
        <dbReference type="ARBA" id="ARBA00022692"/>
    </source>
</evidence>
<dbReference type="PANTHER" id="PTHR42718:SF42">
    <property type="entry name" value="EXPORT PROTEIN"/>
    <property type="match status" value="1"/>
</dbReference>
<dbReference type="InterPro" id="IPR004638">
    <property type="entry name" value="EmrB-like"/>
</dbReference>
<feature type="transmembrane region" description="Helical" evidence="7">
    <location>
        <begin position="127"/>
        <end position="145"/>
    </location>
</feature>
<feature type="transmembrane region" description="Helical" evidence="7">
    <location>
        <begin position="157"/>
        <end position="176"/>
    </location>
</feature>
<keyword evidence="5 7" id="KW-1133">Transmembrane helix</keyword>
<evidence type="ECO:0000313" key="10">
    <source>
        <dbReference type="Proteomes" id="UP000540989"/>
    </source>
</evidence>
<dbReference type="GO" id="GO:0022857">
    <property type="term" value="F:transmembrane transporter activity"/>
    <property type="evidence" value="ECO:0007669"/>
    <property type="project" value="InterPro"/>
</dbReference>
<keyword evidence="10" id="KW-1185">Reference proteome</keyword>
<dbReference type="GO" id="GO:0005886">
    <property type="term" value="C:plasma membrane"/>
    <property type="evidence" value="ECO:0007669"/>
    <property type="project" value="UniProtKB-SubCell"/>
</dbReference>
<evidence type="ECO:0000259" key="8">
    <source>
        <dbReference type="PROSITE" id="PS50850"/>
    </source>
</evidence>
<dbReference type="SUPFAM" id="SSF103473">
    <property type="entry name" value="MFS general substrate transporter"/>
    <property type="match status" value="1"/>
</dbReference>